<dbReference type="GO" id="GO:0061710">
    <property type="term" value="F:L-threonylcarbamoyladenylate synthase"/>
    <property type="evidence" value="ECO:0007669"/>
    <property type="project" value="UniProtKB-EC"/>
</dbReference>
<reference evidence="14" key="1">
    <citation type="submission" date="2016-01" db="EMBL/GenBank/DDBJ databases">
        <authorList>
            <person name="Mitreva M."/>
            <person name="Pepin K.H."/>
            <person name="Mihindukulasuriya K.A."/>
            <person name="Fulton R."/>
            <person name="Fronick C."/>
            <person name="O'Laughlin M."/>
            <person name="Miner T."/>
            <person name="Herter B."/>
            <person name="Rosa B.A."/>
            <person name="Cordes M."/>
            <person name="Tomlinson C."/>
            <person name="Wollam A."/>
            <person name="Palsikar V.B."/>
            <person name="Mardis E.R."/>
            <person name="Wilson R.K."/>
        </authorList>
    </citation>
    <scope>NUCLEOTIDE SEQUENCE [LARGE SCALE GENOMIC DNA]</scope>
    <source>
        <strain evidence="14">MJR7757B</strain>
    </source>
</reference>
<dbReference type="Gene3D" id="3.90.870.10">
    <property type="entry name" value="DHBP synthase"/>
    <property type="match status" value="1"/>
</dbReference>
<dbReference type="STRING" id="1408287.GCA_000493815_00760"/>
<comment type="caution">
    <text evidence="13">The sequence shown here is derived from an EMBL/GenBank/DDBJ whole genome shotgun (WGS) entry which is preliminary data.</text>
</comment>
<keyword evidence="6" id="KW-0819">tRNA processing</keyword>
<dbReference type="GO" id="GO:0006450">
    <property type="term" value="P:regulation of translational fidelity"/>
    <property type="evidence" value="ECO:0007669"/>
    <property type="project" value="TreeGrafter"/>
</dbReference>
<accession>A0A133NFI6</accession>
<dbReference type="GO" id="GO:0003725">
    <property type="term" value="F:double-stranded RNA binding"/>
    <property type="evidence" value="ECO:0007669"/>
    <property type="project" value="InterPro"/>
</dbReference>
<dbReference type="GO" id="GO:0005737">
    <property type="term" value="C:cytoplasm"/>
    <property type="evidence" value="ECO:0007669"/>
    <property type="project" value="UniProtKB-SubCell"/>
</dbReference>
<evidence type="ECO:0000259" key="12">
    <source>
        <dbReference type="PROSITE" id="PS51163"/>
    </source>
</evidence>
<feature type="domain" description="YrdC-like" evidence="12">
    <location>
        <begin position="15"/>
        <end position="204"/>
    </location>
</feature>
<dbReference type="EC" id="2.7.7.87" evidence="3"/>
<evidence type="ECO:0000256" key="11">
    <source>
        <dbReference type="ARBA" id="ARBA00048366"/>
    </source>
</evidence>
<name>A0A133NFI6_FUSNU</name>
<dbReference type="GO" id="GO:0008033">
    <property type="term" value="P:tRNA processing"/>
    <property type="evidence" value="ECO:0007669"/>
    <property type="project" value="UniProtKB-KW"/>
</dbReference>
<keyword evidence="8" id="KW-0547">Nucleotide-binding</keyword>
<evidence type="ECO:0000256" key="9">
    <source>
        <dbReference type="ARBA" id="ARBA00022840"/>
    </source>
</evidence>
<evidence type="ECO:0000256" key="8">
    <source>
        <dbReference type="ARBA" id="ARBA00022741"/>
    </source>
</evidence>
<evidence type="ECO:0000256" key="10">
    <source>
        <dbReference type="ARBA" id="ARBA00029774"/>
    </source>
</evidence>
<dbReference type="AlphaFoldDB" id="A0A133NFI6"/>
<dbReference type="PANTHER" id="PTHR17490">
    <property type="entry name" value="SUA5"/>
    <property type="match status" value="1"/>
</dbReference>
<dbReference type="PATRIC" id="fig|851.8.peg.2243"/>
<comment type="subcellular location">
    <subcellularLocation>
        <location evidence="1">Cytoplasm</location>
    </subcellularLocation>
</comment>
<dbReference type="InterPro" id="IPR017945">
    <property type="entry name" value="DHBP_synth_RibB-like_a/b_dom"/>
</dbReference>
<evidence type="ECO:0000256" key="2">
    <source>
        <dbReference type="ARBA" id="ARBA00007663"/>
    </source>
</evidence>
<proteinExistence type="inferred from homology"/>
<comment type="catalytic activity">
    <reaction evidence="11">
        <text>L-threonine + hydrogencarbonate + ATP = L-threonylcarbamoyladenylate + diphosphate + H2O</text>
        <dbReference type="Rhea" id="RHEA:36407"/>
        <dbReference type="ChEBI" id="CHEBI:15377"/>
        <dbReference type="ChEBI" id="CHEBI:17544"/>
        <dbReference type="ChEBI" id="CHEBI:30616"/>
        <dbReference type="ChEBI" id="CHEBI:33019"/>
        <dbReference type="ChEBI" id="CHEBI:57926"/>
        <dbReference type="ChEBI" id="CHEBI:73682"/>
        <dbReference type="EC" id="2.7.7.87"/>
    </reaction>
</comment>
<dbReference type="Proteomes" id="UP000070401">
    <property type="component" value="Unassembled WGS sequence"/>
</dbReference>
<sequence>MEKYIKIDRISDISDDKWTLLSQEIKKGSLIIYPTDTVYGLGAVITNEQSINNVYLAKSRSFSSPLIALLSSVDKVEEVAYVSDKNKNLLKKLAKAFWPGALTVILKRKEHIPSIMVSGGDTIGVRIPNLDLAIKIIDLAGGILATTSANISGEATPKSYDELSEAIKSKVDILIDSGKCKLGEASTIIDLTSDVPKILRKGAISIEEIEKIIGRVGW</sequence>
<dbReference type="PANTHER" id="PTHR17490:SF16">
    <property type="entry name" value="THREONYLCARBAMOYL-AMP SYNTHASE"/>
    <property type="match status" value="1"/>
</dbReference>
<dbReference type="Pfam" id="PF01300">
    <property type="entry name" value="Sua5_yciO_yrdC"/>
    <property type="match status" value="1"/>
</dbReference>
<evidence type="ECO:0000256" key="7">
    <source>
        <dbReference type="ARBA" id="ARBA00022695"/>
    </source>
</evidence>
<dbReference type="InterPro" id="IPR006070">
    <property type="entry name" value="Sua5-like_dom"/>
</dbReference>
<keyword evidence="5" id="KW-0808">Transferase</keyword>
<dbReference type="InterPro" id="IPR050156">
    <property type="entry name" value="TC-AMP_synthase_SUA5"/>
</dbReference>
<dbReference type="PROSITE" id="PS51163">
    <property type="entry name" value="YRDC"/>
    <property type="match status" value="1"/>
</dbReference>
<dbReference type="GO" id="GO:0000049">
    <property type="term" value="F:tRNA binding"/>
    <property type="evidence" value="ECO:0007669"/>
    <property type="project" value="TreeGrafter"/>
</dbReference>
<evidence type="ECO:0000256" key="5">
    <source>
        <dbReference type="ARBA" id="ARBA00022679"/>
    </source>
</evidence>
<dbReference type="NCBIfam" id="TIGR00057">
    <property type="entry name" value="L-threonylcarbamoyladenylate synthase"/>
    <property type="match status" value="1"/>
</dbReference>
<dbReference type="RefSeq" id="WP_022069197.1">
    <property type="nucleotide sequence ID" value="NZ_KQ956779.1"/>
</dbReference>
<evidence type="ECO:0000313" key="14">
    <source>
        <dbReference type="Proteomes" id="UP000070401"/>
    </source>
</evidence>
<dbReference type="FunFam" id="3.90.870.10:FF:000019">
    <property type="entry name" value="Translation factor Sua5"/>
    <property type="match status" value="1"/>
</dbReference>
<evidence type="ECO:0000256" key="6">
    <source>
        <dbReference type="ARBA" id="ARBA00022694"/>
    </source>
</evidence>
<keyword evidence="9" id="KW-0067">ATP-binding</keyword>
<organism evidence="13 14">
    <name type="scientific">Fusobacterium nucleatum</name>
    <dbReference type="NCBI Taxonomy" id="851"/>
    <lineage>
        <taxon>Bacteria</taxon>
        <taxon>Fusobacteriati</taxon>
        <taxon>Fusobacteriota</taxon>
        <taxon>Fusobacteriia</taxon>
        <taxon>Fusobacteriales</taxon>
        <taxon>Fusobacteriaceae</taxon>
        <taxon>Fusobacterium</taxon>
    </lineage>
</organism>
<comment type="similarity">
    <text evidence="2">Belongs to the SUA5 family.</text>
</comment>
<protein>
    <recommendedName>
        <fullName evidence="10">L-threonylcarbamoyladenylate synthase</fullName>
        <ecNumber evidence="3">2.7.7.87</ecNumber>
    </recommendedName>
    <alternativeName>
        <fullName evidence="10">L-threonylcarbamoyladenylate synthase</fullName>
    </alternativeName>
</protein>
<keyword evidence="7" id="KW-0548">Nucleotidyltransferase</keyword>
<keyword evidence="4" id="KW-0963">Cytoplasm</keyword>
<evidence type="ECO:0000256" key="1">
    <source>
        <dbReference type="ARBA" id="ARBA00004496"/>
    </source>
</evidence>
<evidence type="ECO:0000256" key="3">
    <source>
        <dbReference type="ARBA" id="ARBA00012584"/>
    </source>
</evidence>
<dbReference type="GO" id="GO:0005524">
    <property type="term" value="F:ATP binding"/>
    <property type="evidence" value="ECO:0007669"/>
    <property type="project" value="UniProtKB-KW"/>
</dbReference>
<dbReference type="eggNOG" id="COG0009">
    <property type="taxonomic scope" value="Bacteria"/>
</dbReference>
<evidence type="ECO:0000313" key="13">
    <source>
        <dbReference type="EMBL" id="KXA15040.1"/>
    </source>
</evidence>
<keyword evidence="14" id="KW-1185">Reference proteome</keyword>
<dbReference type="SUPFAM" id="SSF55821">
    <property type="entry name" value="YrdC/RibB"/>
    <property type="match status" value="1"/>
</dbReference>
<dbReference type="EMBL" id="LRPY01000240">
    <property type="protein sequence ID" value="KXA15040.1"/>
    <property type="molecule type" value="Genomic_DNA"/>
</dbReference>
<evidence type="ECO:0000256" key="4">
    <source>
        <dbReference type="ARBA" id="ARBA00022490"/>
    </source>
</evidence>
<gene>
    <name evidence="13" type="ORF">HMPREF3221_02223</name>
</gene>